<feature type="region of interest" description="Disordered" evidence="6">
    <location>
        <begin position="56"/>
        <end position="86"/>
    </location>
</feature>
<protein>
    <recommendedName>
        <fullName evidence="8">ABC3 transporter permease C-terminal domain-containing protein</fullName>
    </recommendedName>
</protein>
<sequence length="501" mass="53142">MDFIRRALLSMKAKKGRTLLLSAVFSAILIFVLAGLTIRSAALSATENAKKSVGATVTLTTNRQNGMERSEGEDGSERPDPGSFTVTPVNLEEAEKIAALDNVKSYSFISSSSAGATDDITPISSSDDSEDTTTSSTTETQNEGMMGGGPGGEMMGGGDAGGGVAMLQSDFQVTGVMDLSMYSGFSEGTSSIVEGEAITADDEGTNNVVIEQTLAEANELSVGDTFTVTSPDDEETTYEVTIKGIYETSESSSSMGMMFNFLNPANTLYSSYTFANTLKGDDSEGTIDSASYTLSDPQNMDQFVEEAEALIDTETFSLQTNDQMYQQMLQPLNNVASFATNIVVLVAVAGVIILTLIVMMTIRERRYEIGVLLSMGEARVKVIMQFFTEILVCMLFALVVASFSGNIVGNVIGEQLLEQQTESAQTATNGNNGMNEGGRGNFGSIGASSQEAAQEIEEMDITVTADQIIMLAGVGILISFGSILLSSVGIIRLQPRKILTT</sequence>
<organism evidence="9">
    <name type="scientific">Candidatus Enterococcus clewellii</name>
    <dbReference type="NCBI Taxonomy" id="1834193"/>
    <lineage>
        <taxon>Bacteria</taxon>
        <taxon>Bacillati</taxon>
        <taxon>Bacillota</taxon>
        <taxon>Bacilli</taxon>
        <taxon>Lactobacillales</taxon>
        <taxon>Enterococcaceae</taxon>
        <taxon>Enterococcus</taxon>
    </lineage>
</organism>
<keyword evidence="3 7" id="KW-0812">Transmembrane</keyword>
<feature type="compositionally biased region" description="Basic and acidic residues" evidence="6">
    <location>
        <begin position="66"/>
        <end position="80"/>
    </location>
</feature>
<dbReference type="Proteomes" id="UP000195141">
    <property type="component" value="Chromosome"/>
</dbReference>
<feature type="transmembrane region" description="Helical" evidence="7">
    <location>
        <begin position="338"/>
        <end position="362"/>
    </location>
</feature>
<dbReference type="GO" id="GO:0005886">
    <property type="term" value="C:plasma membrane"/>
    <property type="evidence" value="ECO:0007669"/>
    <property type="project" value="UniProtKB-SubCell"/>
</dbReference>
<evidence type="ECO:0000259" key="8">
    <source>
        <dbReference type="Pfam" id="PF02687"/>
    </source>
</evidence>
<proteinExistence type="predicted"/>
<dbReference type="PANTHER" id="PTHR30572">
    <property type="entry name" value="MEMBRANE COMPONENT OF TRANSPORTER-RELATED"/>
    <property type="match status" value="1"/>
</dbReference>
<evidence type="ECO:0000313" key="10">
    <source>
        <dbReference type="EMBL" id="WYJ88839.1"/>
    </source>
</evidence>
<evidence type="ECO:0000313" key="9">
    <source>
        <dbReference type="EMBL" id="OTP18777.1"/>
    </source>
</evidence>
<evidence type="ECO:0000313" key="11">
    <source>
        <dbReference type="Proteomes" id="UP000195141"/>
    </source>
</evidence>
<feature type="compositionally biased region" description="Polar residues" evidence="6">
    <location>
        <begin position="56"/>
        <end position="65"/>
    </location>
</feature>
<dbReference type="GO" id="GO:0022857">
    <property type="term" value="F:transmembrane transporter activity"/>
    <property type="evidence" value="ECO:0007669"/>
    <property type="project" value="TreeGrafter"/>
</dbReference>
<reference evidence="10" key="2">
    <citation type="submission" date="2017-05" db="EMBL/GenBank/DDBJ databases">
        <authorList>
            <consortium name="The Broad Institute Genomics Platform"/>
            <consortium name="The Broad Institute Genomic Center for Infectious Diseases"/>
            <person name="Earl A."/>
            <person name="Manson A."/>
            <person name="Schwartman J."/>
            <person name="Gilmore M."/>
            <person name="Abouelleil A."/>
            <person name="Cao P."/>
            <person name="Chapman S."/>
            <person name="Cusick C."/>
            <person name="Shea T."/>
            <person name="Young S."/>
            <person name="Neafsey D."/>
            <person name="Nusbaum C."/>
            <person name="Birren B."/>
        </authorList>
    </citation>
    <scope>NUCLEOTIDE SEQUENCE</scope>
    <source>
        <strain evidence="10">9E7_DIV0242</strain>
    </source>
</reference>
<dbReference type="InterPro" id="IPR050250">
    <property type="entry name" value="Macrolide_Exporter_MacB"/>
</dbReference>
<keyword evidence="2" id="KW-1003">Cell membrane</keyword>
<feature type="domain" description="ABC3 transporter permease C-terminal" evidence="8">
    <location>
        <begin position="342"/>
        <end position="495"/>
    </location>
</feature>
<dbReference type="InterPro" id="IPR003838">
    <property type="entry name" value="ABC3_permease_C"/>
</dbReference>
<dbReference type="EMBL" id="CP147247">
    <property type="protein sequence ID" value="WYJ88839.1"/>
    <property type="molecule type" value="Genomic_DNA"/>
</dbReference>
<evidence type="ECO:0000256" key="5">
    <source>
        <dbReference type="ARBA" id="ARBA00023136"/>
    </source>
</evidence>
<dbReference type="AlphaFoldDB" id="A0A242KCJ1"/>
<dbReference type="RefSeq" id="WP_086347724.1">
    <property type="nucleotide sequence ID" value="NZ_CP147247.1"/>
</dbReference>
<keyword evidence="4 7" id="KW-1133">Transmembrane helix</keyword>
<evidence type="ECO:0000256" key="1">
    <source>
        <dbReference type="ARBA" id="ARBA00004651"/>
    </source>
</evidence>
<reference evidence="9" key="1">
    <citation type="submission" date="2017-05" db="EMBL/GenBank/DDBJ databases">
        <title>The Genome Sequence of Enterococcus sp. 9E7_DIV0242.</title>
        <authorList>
            <consortium name="The Broad Institute Genomics Platform"/>
            <consortium name="The Broad Institute Genomic Center for Infectious Diseases"/>
            <person name="Earl A."/>
            <person name="Manson A."/>
            <person name="Schwartman J."/>
            <person name="Gilmore M."/>
            <person name="Abouelleil A."/>
            <person name="Cao P."/>
            <person name="Chapman S."/>
            <person name="Cusick C."/>
            <person name="Shea T."/>
            <person name="Young S."/>
            <person name="Neafsey D."/>
            <person name="Nusbaum C."/>
            <person name="Birren B."/>
        </authorList>
    </citation>
    <scope>NUCLEOTIDE SEQUENCE [LARGE SCALE GENOMIC DNA]</scope>
    <source>
        <strain evidence="9">9E7_DIV0242</strain>
    </source>
</reference>
<accession>A0A242KCJ1</accession>
<feature type="transmembrane region" description="Helical" evidence="7">
    <location>
        <begin position="468"/>
        <end position="491"/>
    </location>
</feature>
<dbReference type="Pfam" id="PF02687">
    <property type="entry name" value="FtsX"/>
    <property type="match status" value="1"/>
</dbReference>
<evidence type="ECO:0000256" key="6">
    <source>
        <dbReference type="SAM" id="MobiDB-lite"/>
    </source>
</evidence>
<feature type="compositionally biased region" description="Low complexity" evidence="6">
    <location>
        <begin position="117"/>
        <end position="140"/>
    </location>
</feature>
<evidence type="ECO:0000256" key="3">
    <source>
        <dbReference type="ARBA" id="ARBA00022692"/>
    </source>
</evidence>
<gene>
    <name evidence="10" type="ORF">A5888_000558</name>
    <name evidence="9" type="ORF">A5888_000591</name>
</gene>
<evidence type="ECO:0000256" key="2">
    <source>
        <dbReference type="ARBA" id="ARBA00022475"/>
    </source>
</evidence>
<dbReference type="EMBL" id="NGMM01000001">
    <property type="protein sequence ID" value="OTP18777.1"/>
    <property type="molecule type" value="Genomic_DNA"/>
</dbReference>
<comment type="subcellular location">
    <subcellularLocation>
        <location evidence="1">Cell membrane</location>
        <topology evidence="1">Multi-pass membrane protein</topology>
    </subcellularLocation>
</comment>
<feature type="region of interest" description="Disordered" evidence="6">
    <location>
        <begin position="117"/>
        <end position="149"/>
    </location>
</feature>
<dbReference type="OrthoDB" id="9812886at2"/>
<reference evidence="10" key="3">
    <citation type="submission" date="2024-03" db="EMBL/GenBank/DDBJ databases">
        <title>The Genome Sequence of Enterococcus sp. DIV0242b.</title>
        <authorList>
            <consortium name="The Broad Institute Genomics Platform"/>
            <consortium name="The Broad Institute Microbial Omics Core"/>
            <consortium name="The Broad Institute Genomic Center for Infectious Diseases"/>
            <person name="Earl A."/>
            <person name="Manson A."/>
            <person name="Gilmore M."/>
            <person name="Schwartman J."/>
            <person name="Shea T."/>
            <person name="Abouelleil A."/>
            <person name="Cao P."/>
            <person name="Chapman S."/>
            <person name="Cusick C."/>
            <person name="Young S."/>
            <person name="Neafsey D."/>
            <person name="Nusbaum C."/>
            <person name="Birren B."/>
        </authorList>
    </citation>
    <scope>NUCLEOTIDE SEQUENCE</scope>
    <source>
        <strain evidence="10">9E7_DIV0242</strain>
    </source>
</reference>
<name>A0A242KCJ1_9ENTE</name>
<keyword evidence="5 7" id="KW-0472">Membrane</keyword>
<dbReference type="PANTHER" id="PTHR30572:SF9">
    <property type="entry name" value="ABC TRANSPORTER PERMEASE PROTEIN"/>
    <property type="match status" value="1"/>
</dbReference>
<evidence type="ECO:0000256" key="4">
    <source>
        <dbReference type="ARBA" id="ARBA00022989"/>
    </source>
</evidence>
<evidence type="ECO:0000256" key="7">
    <source>
        <dbReference type="SAM" id="Phobius"/>
    </source>
</evidence>
<keyword evidence="11" id="KW-1185">Reference proteome</keyword>
<feature type="transmembrane region" description="Helical" evidence="7">
    <location>
        <begin position="382"/>
        <end position="403"/>
    </location>
</feature>